<protein>
    <submittedName>
        <fullName evidence="2">Uncharacterized protein</fullName>
    </submittedName>
</protein>
<name>A0A454CMJ1_VIBHA</name>
<evidence type="ECO:0000313" key="2">
    <source>
        <dbReference type="EMBL" id="EKM24915.1"/>
    </source>
</evidence>
<feature type="non-terminal residue" evidence="2">
    <location>
        <position position="1"/>
    </location>
</feature>
<dbReference type="EMBL" id="AJSR01002877">
    <property type="protein sequence ID" value="EKM24915.1"/>
    <property type="molecule type" value="Genomic_DNA"/>
</dbReference>
<reference evidence="2 3" key="1">
    <citation type="submission" date="2012-10" db="EMBL/GenBank/DDBJ databases">
        <title>Genome sequence of Vibrio Cholerae HENC-02.</title>
        <authorList>
            <person name="Eppinger M."/>
            <person name="Hasan N.A."/>
            <person name="Sengamalay N."/>
            <person name="Hine E."/>
            <person name="Su Q."/>
            <person name="Daugherty S.C."/>
            <person name="Young S."/>
            <person name="Sadzewicz L."/>
            <person name="Tallon L."/>
            <person name="Cebula T.A."/>
            <person name="Ravel J."/>
            <person name="Colwell R.R."/>
        </authorList>
    </citation>
    <scope>NUCLEOTIDE SEQUENCE [LARGE SCALE GENOMIC DNA]</scope>
    <source>
        <strain evidence="2 3">HENC-02</strain>
    </source>
</reference>
<dbReference type="AlphaFoldDB" id="A0A454CMJ1"/>
<gene>
    <name evidence="2" type="ORF">VCHENC02_0392B</name>
</gene>
<evidence type="ECO:0000313" key="3">
    <source>
        <dbReference type="Proteomes" id="UP000008367"/>
    </source>
</evidence>
<sequence length="20" mass="2139">GIILSSCKLSNTDSDKSQRS</sequence>
<feature type="region of interest" description="Disordered" evidence="1">
    <location>
        <begin position="1"/>
        <end position="20"/>
    </location>
</feature>
<organism evidence="2 3">
    <name type="scientific">Vibrio harveyi</name>
    <name type="common">Beneckea harveyi</name>
    <dbReference type="NCBI Taxonomy" id="669"/>
    <lineage>
        <taxon>Bacteria</taxon>
        <taxon>Pseudomonadati</taxon>
        <taxon>Pseudomonadota</taxon>
        <taxon>Gammaproteobacteria</taxon>
        <taxon>Vibrionales</taxon>
        <taxon>Vibrionaceae</taxon>
        <taxon>Vibrio</taxon>
    </lineage>
</organism>
<evidence type="ECO:0000256" key="1">
    <source>
        <dbReference type="SAM" id="MobiDB-lite"/>
    </source>
</evidence>
<accession>A0A454CMJ1</accession>
<comment type="caution">
    <text evidence="2">The sequence shown here is derived from an EMBL/GenBank/DDBJ whole genome shotgun (WGS) entry which is preliminary data.</text>
</comment>
<dbReference type="Proteomes" id="UP000008367">
    <property type="component" value="Unassembled WGS sequence"/>
</dbReference>
<proteinExistence type="predicted"/>